<evidence type="ECO:0000256" key="1">
    <source>
        <dbReference type="ARBA" id="ARBA00000085"/>
    </source>
</evidence>
<dbReference type="PROSITE" id="PS50109">
    <property type="entry name" value="HIS_KIN"/>
    <property type="match status" value="1"/>
</dbReference>
<dbReference type="Gene3D" id="3.30.450.40">
    <property type="match status" value="1"/>
</dbReference>
<evidence type="ECO:0000256" key="10">
    <source>
        <dbReference type="SAM" id="Phobius"/>
    </source>
</evidence>
<dbReference type="EC" id="2.7.13.3" evidence="8"/>
<feature type="domain" description="Histidine kinase" evidence="11">
    <location>
        <begin position="337"/>
        <end position="537"/>
    </location>
</feature>
<keyword evidence="5 8" id="KW-0418">Kinase</keyword>
<comment type="catalytic activity">
    <reaction evidence="1 8">
        <text>ATP + protein L-histidine = ADP + protein N-phospho-L-histidine.</text>
        <dbReference type="EC" id="2.7.13.3"/>
    </reaction>
</comment>
<dbReference type="SUPFAM" id="SSF55781">
    <property type="entry name" value="GAF domain-like"/>
    <property type="match status" value="1"/>
</dbReference>
<dbReference type="Pfam" id="PF07730">
    <property type="entry name" value="HisKA_3"/>
    <property type="match status" value="1"/>
</dbReference>
<evidence type="ECO:0000256" key="6">
    <source>
        <dbReference type="ARBA" id="ARBA00022840"/>
    </source>
</evidence>
<dbReference type="PANTHER" id="PTHR24421:SF10">
    <property type="entry name" value="NITRATE_NITRITE SENSOR PROTEIN NARQ"/>
    <property type="match status" value="1"/>
</dbReference>
<dbReference type="CDD" id="cd16917">
    <property type="entry name" value="HATPase_UhpB-NarQ-NarX-like"/>
    <property type="match status" value="1"/>
</dbReference>
<keyword evidence="7 8" id="KW-0902">Two-component regulatory system</keyword>
<dbReference type="InterPro" id="IPR003594">
    <property type="entry name" value="HATPase_dom"/>
</dbReference>
<gene>
    <name evidence="12" type="ORF">Atep_08270</name>
</gene>
<evidence type="ECO:0000256" key="4">
    <source>
        <dbReference type="ARBA" id="ARBA00022741"/>
    </source>
</evidence>
<keyword evidence="4 8" id="KW-0547">Nucleotide-binding</keyword>
<dbReference type="Pfam" id="PF02518">
    <property type="entry name" value="HATPase_c"/>
    <property type="match status" value="1"/>
</dbReference>
<sequence>MTAATTTRLSGRRIAPNSGSLGSEALDERVHEILRLTDLRRPLWALGLAFAGMTLLLAVQVVRPAAAWTHWSLFGLLGLGLTGIVLVRRRLRDRLLRPLARLEHSLTQVCQGEPGAGDSLTETGVLQGIAQDIRSLNEELTGLYEDMDDRVARQTRRLAQKTASLKILYDVAAGIHQTESVEELLLRFLRVLKEMINARAATVRLVLPDGTRRLIGSIGLNDDLVRESEMAPVDLCLCGNVLAPGDILCDNDARYCSRLYGRRMFASSEIEVVTVPLEHRDELLGVYSLFLDRPGLKGREDILDLLFTVGHHLGMAIAKQRSDAEAHRLSIVEERNALAHELHDSLAQTLASLRFQCRMLDDSLAGCPIPPEARNDLTRIRNGLDEAHTELRELLASFRAPLDRCGLVPALEKLTQRLGRETGAHVLFQNDSRPFELSATEELQLLRIAQETLANIRKHAQAHTVRVLLTRESGGRHVLLIEDDGVGFSPPDAQSPPGERIGLSILEERARRIGAELRIESEPGEGTRVEIVFDAGRRPGRHRTQGLETDRCAYS</sequence>
<keyword evidence="8" id="KW-0997">Cell inner membrane</keyword>
<evidence type="ECO:0000256" key="7">
    <source>
        <dbReference type="ARBA" id="ARBA00023012"/>
    </source>
</evidence>
<feature type="region of interest" description="Disordered" evidence="9">
    <location>
        <begin position="535"/>
        <end position="555"/>
    </location>
</feature>
<dbReference type="PIRSF" id="PIRSF003167">
    <property type="entry name" value="STHK_NarX/NarQ"/>
    <property type="match status" value="1"/>
</dbReference>
<dbReference type="Gene3D" id="1.20.5.1930">
    <property type="match status" value="1"/>
</dbReference>
<dbReference type="Proteomes" id="UP000680679">
    <property type="component" value="Chromosome"/>
</dbReference>
<dbReference type="SUPFAM" id="SSF55874">
    <property type="entry name" value="ATPase domain of HSP90 chaperone/DNA topoisomerase II/histidine kinase"/>
    <property type="match status" value="1"/>
</dbReference>
<evidence type="ECO:0000313" key="12">
    <source>
        <dbReference type="EMBL" id="BCU06150.1"/>
    </source>
</evidence>
<evidence type="ECO:0000256" key="2">
    <source>
        <dbReference type="ARBA" id="ARBA00022553"/>
    </source>
</evidence>
<proteinExistence type="predicted"/>
<dbReference type="InterPro" id="IPR036890">
    <property type="entry name" value="HATPase_C_sf"/>
</dbReference>
<organism evidence="12 13">
    <name type="scientific">Allochromatium tepidum</name>
    <dbReference type="NCBI Taxonomy" id="553982"/>
    <lineage>
        <taxon>Bacteria</taxon>
        <taxon>Pseudomonadati</taxon>
        <taxon>Pseudomonadota</taxon>
        <taxon>Gammaproteobacteria</taxon>
        <taxon>Chromatiales</taxon>
        <taxon>Chromatiaceae</taxon>
        <taxon>Allochromatium</taxon>
    </lineage>
</organism>
<dbReference type="SMART" id="SM00387">
    <property type="entry name" value="HATPase_c"/>
    <property type="match status" value="1"/>
</dbReference>
<evidence type="ECO:0000256" key="5">
    <source>
        <dbReference type="ARBA" id="ARBA00022777"/>
    </source>
</evidence>
<dbReference type="InterPro" id="IPR016380">
    <property type="entry name" value="Sig_transdc_His_kin_NarX/NarQ"/>
</dbReference>
<name>A0ABM7QK53_9GAMM</name>
<keyword evidence="10" id="KW-1133">Transmembrane helix</keyword>
<reference evidence="12 13" key="1">
    <citation type="submission" date="2021-04" db="EMBL/GenBank/DDBJ databases">
        <title>Complete genome sequencing of Allochromatium tepidum strain NZ.</title>
        <authorList>
            <person name="Tsukatani Y."/>
            <person name="Mori H."/>
        </authorList>
    </citation>
    <scope>NUCLEOTIDE SEQUENCE [LARGE SCALE GENOMIC DNA]</scope>
    <source>
        <strain evidence="12 13">NZ</strain>
    </source>
</reference>
<keyword evidence="8" id="KW-1003">Cell membrane</keyword>
<dbReference type="Gene3D" id="3.30.565.10">
    <property type="entry name" value="Histidine kinase-like ATPase, C-terminal domain"/>
    <property type="match status" value="1"/>
</dbReference>
<keyword evidence="2" id="KW-0597">Phosphoprotein</keyword>
<dbReference type="InterPro" id="IPR011712">
    <property type="entry name" value="Sig_transdc_His_kin_sub3_dim/P"/>
</dbReference>
<dbReference type="InterPro" id="IPR029016">
    <property type="entry name" value="GAF-like_dom_sf"/>
</dbReference>
<accession>A0ABM7QK53</accession>
<keyword evidence="8 10" id="KW-0472">Membrane</keyword>
<dbReference type="InterPro" id="IPR005467">
    <property type="entry name" value="His_kinase_dom"/>
</dbReference>
<feature type="transmembrane region" description="Helical" evidence="10">
    <location>
        <begin position="43"/>
        <end position="62"/>
    </location>
</feature>
<keyword evidence="13" id="KW-1185">Reference proteome</keyword>
<dbReference type="Pfam" id="PF13185">
    <property type="entry name" value="GAF_2"/>
    <property type="match status" value="1"/>
</dbReference>
<keyword evidence="6 8" id="KW-0067">ATP-binding</keyword>
<evidence type="ECO:0000259" key="11">
    <source>
        <dbReference type="PROSITE" id="PS50109"/>
    </source>
</evidence>
<keyword evidence="3 8" id="KW-0808">Transferase</keyword>
<evidence type="ECO:0000256" key="8">
    <source>
        <dbReference type="PIRNR" id="PIRNR003167"/>
    </source>
</evidence>
<evidence type="ECO:0000313" key="13">
    <source>
        <dbReference type="Proteomes" id="UP000680679"/>
    </source>
</evidence>
<evidence type="ECO:0000256" key="3">
    <source>
        <dbReference type="ARBA" id="ARBA00022679"/>
    </source>
</evidence>
<feature type="transmembrane region" description="Helical" evidence="10">
    <location>
        <begin position="68"/>
        <end position="87"/>
    </location>
</feature>
<comment type="subcellular location">
    <subcellularLocation>
        <location evidence="8">Cell inner membrane</location>
    </subcellularLocation>
</comment>
<dbReference type="PANTHER" id="PTHR24421">
    <property type="entry name" value="NITRATE/NITRITE SENSOR PROTEIN NARX-RELATED"/>
    <property type="match status" value="1"/>
</dbReference>
<dbReference type="InterPro" id="IPR050482">
    <property type="entry name" value="Sensor_HK_TwoCompSys"/>
</dbReference>
<protein>
    <recommendedName>
        <fullName evidence="8">Sensor protein</fullName>
        <ecNumber evidence="8">2.7.13.3</ecNumber>
    </recommendedName>
</protein>
<evidence type="ECO:0000256" key="9">
    <source>
        <dbReference type="SAM" id="MobiDB-lite"/>
    </source>
</evidence>
<keyword evidence="10" id="KW-0812">Transmembrane</keyword>
<dbReference type="RefSeq" id="WP_213380405.1">
    <property type="nucleotide sequence ID" value="NZ_AP024563.1"/>
</dbReference>
<dbReference type="InterPro" id="IPR003018">
    <property type="entry name" value="GAF"/>
</dbReference>
<dbReference type="EMBL" id="AP024563">
    <property type="protein sequence ID" value="BCU06150.1"/>
    <property type="molecule type" value="Genomic_DNA"/>
</dbReference>